<dbReference type="EMBL" id="QNQT01000001">
    <property type="protein sequence ID" value="RDU38319.1"/>
    <property type="molecule type" value="Genomic_DNA"/>
</dbReference>
<reference evidence="3 4" key="1">
    <citation type="submission" date="2018-07" db="EMBL/GenBank/DDBJ databases">
        <title>Bacillus sp. YLB-04 draft genome sequence.</title>
        <authorList>
            <person name="Yu L."/>
            <person name="Tang X."/>
        </authorList>
    </citation>
    <scope>NUCLEOTIDE SEQUENCE [LARGE SCALE GENOMIC DNA]</scope>
    <source>
        <strain evidence="3 4">YLB-04</strain>
    </source>
</reference>
<keyword evidence="4" id="KW-1185">Reference proteome</keyword>
<sequence>MFAMQNGDRNRTYKSAARVVDDMLNRKWGYIALFGMLFIITVLLGWVLLRPESSSAEALTREEAKSLVENRYGGNVSFLQADKQLYYAKLDIQNHSYEVKVDSKTGKILSIQWMQTLNEENPSPALSEDEIKSLILSKAEGELVSLEKTTRGGKPVYNGVVRDPDGTATIVTVDAETGELLSEKTSPANPPRRLTENEAIAIAQKEVKGELDDVDLETENEQSFYLVEIKTPDDREATVQIHAISGAVLSVAWDDSGTD</sequence>
<feature type="domain" description="PepSY" evidence="2">
    <location>
        <begin position="194"/>
        <end position="251"/>
    </location>
</feature>
<keyword evidence="1" id="KW-0812">Transmembrane</keyword>
<dbReference type="Proteomes" id="UP000257144">
    <property type="component" value="Unassembled WGS sequence"/>
</dbReference>
<evidence type="ECO:0000256" key="1">
    <source>
        <dbReference type="SAM" id="Phobius"/>
    </source>
</evidence>
<feature type="domain" description="PepSY" evidence="2">
    <location>
        <begin position="125"/>
        <end position="183"/>
    </location>
</feature>
<evidence type="ECO:0000259" key="2">
    <source>
        <dbReference type="Pfam" id="PF03413"/>
    </source>
</evidence>
<organism evidence="3 4">
    <name type="scientific">Neobacillus piezotolerans</name>
    <dbReference type="NCBI Taxonomy" id="2259171"/>
    <lineage>
        <taxon>Bacteria</taxon>
        <taxon>Bacillati</taxon>
        <taxon>Bacillota</taxon>
        <taxon>Bacilli</taxon>
        <taxon>Bacillales</taxon>
        <taxon>Bacillaceae</taxon>
        <taxon>Neobacillus</taxon>
    </lineage>
</organism>
<proteinExistence type="predicted"/>
<protein>
    <recommendedName>
        <fullName evidence="2">PepSY domain-containing protein</fullName>
    </recommendedName>
</protein>
<comment type="caution">
    <text evidence="3">The sequence shown here is derived from an EMBL/GenBank/DDBJ whole genome shotgun (WGS) entry which is preliminary data.</text>
</comment>
<keyword evidence="1" id="KW-0472">Membrane</keyword>
<feature type="domain" description="PepSY" evidence="2">
    <location>
        <begin position="59"/>
        <end position="111"/>
    </location>
</feature>
<name>A0A3D8GVU0_9BACI</name>
<dbReference type="Pfam" id="PF03413">
    <property type="entry name" value="PepSY"/>
    <property type="match status" value="3"/>
</dbReference>
<evidence type="ECO:0000313" key="3">
    <source>
        <dbReference type="EMBL" id="RDU38319.1"/>
    </source>
</evidence>
<dbReference type="AlphaFoldDB" id="A0A3D8GVU0"/>
<dbReference type="Gene3D" id="3.10.450.40">
    <property type="match status" value="3"/>
</dbReference>
<accession>A0A3D8GVU0</accession>
<evidence type="ECO:0000313" key="4">
    <source>
        <dbReference type="Proteomes" id="UP000257144"/>
    </source>
</evidence>
<feature type="transmembrane region" description="Helical" evidence="1">
    <location>
        <begin position="28"/>
        <end position="49"/>
    </location>
</feature>
<dbReference type="OrthoDB" id="2476750at2"/>
<gene>
    <name evidence="3" type="ORF">DRW41_01765</name>
</gene>
<dbReference type="InterPro" id="IPR025711">
    <property type="entry name" value="PepSY"/>
</dbReference>
<keyword evidence="1" id="KW-1133">Transmembrane helix</keyword>